<gene>
    <name evidence="2" type="ORF">GTH32_10405</name>
</gene>
<dbReference type="EMBL" id="JAAAWN010000012">
    <property type="protein sequence ID" value="NDV91594.1"/>
    <property type="molecule type" value="Genomic_DNA"/>
</dbReference>
<dbReference type="Gene3D" id="1.10.3340.10">
    <property type="entry name" value="SMc04008-like"/>
    <property type="match status" value="1"/>
</dbReference>
<dbReference type="SUPFAM" id="SSF158757">
    <property type="entry name" value="SMc04008-like"/>
    <property type="match status" value="1"/>
</dbReference>
<dbReference type="InterPro" id="IPR023163">
    <property type="entry name" value="SMc04008-like_domain"/>
</dbReference>
<reference evidence="2 3" key="1">
    <citation type="submission" date="2020-01" db="EMBL/GenBank/DDBJ databases">
        <authorList>
            <person name="Chen J."/>
            <person name="Zhu S."/>
            <person name="Yang J."/>
        </authorList>
    </citation>
    <scope>NUCLEOTIDE SEQUENCE [LARGE SCALE GENOMIC DNA]</scope>
    <source>
        <strain evidence="2 3">345S023</strain>
    </source>
</reference>
<name>A0A7X5LME1_9ALTE</name>
<accession>A0A7X5LME1</accession>
<dbReference type="InterPro" id="IPR036810">
    <property type="entry name" value="SMc04008-like_sf"/>
</dbReference>
<sequence>MDKKTQTEIEAAVFRRLVAHLDENKDVQNIDLMILADFCRNCLAKWYSAAASEQGEDVDYEAAREVVYKMPYSQWKENHQLPATNEQLEKLAARQKK</sequence>
<organism evidence="2 3">
    <name type="scientific">Alteromonas profundi</name>
    <dbReference type="NCBI Taxonomy" id="2696062"/>
    <lineage>
        <taxon>Bacteria</taxon>
        <taxon>Pseudomonadati</taxon>
        <taxon>Pseudomonadota</taxon>
        <taxon>Gammaproteobacteria</taxon>
        <taxon>Alteromonadales</taxon>
        <taxon>Alteromonadaceae</taxon>
        <taxon>Alteromonas/Salinimonas group</taxon>
        <taxon>Alteromonas</taxon>
    </lineage>
</organism>
<protein>
    <submittedName>
        <fullName evidence="2">DUF1244 domain-containing protein</fullName>
    </submittedName>
</protein>
<dbReference type="AlphaFoldDB" id="A0A7X5LME1"/>
<dbReference type="Proteomes" id="UP000470213">
    <property type="component" value="Unassembled WGS sequence"/>
</dbReference>
<evidence type="ECO:0000259" key="1">
    <source>
        <dbReference type="Pfam" id="PF06844"/>
    </source>
</evidence>
<keyword evidence="3" id="KW-1185">Reference proteome</keyword>
<comment type="caution">
    <text evidence="2">The sequence shown here is derived from an EMBL/GenBank/DDBJ whole genome shotgun (WGS) entry which is preliminary data.</text>
</comment>
<proteinExistence type="predicted"/>
<feature type="domain" description="SMc04008-like" evidence="1">
    <location>
        <begin position="27"/>
        <end position="92"/>
    </location>
</feature>
<evidence type="ECO:0000313" key="2">
    <source>
        <dbReference type="EMBL" id="NDV91594.1"/>
    </source>
</evidence>
<dbReference type="Pfam" id="PF06844">
    <property type="entry name" value="DUF1244"/>
    <property type="match status" value="1"/>
</dbReference>
<dbReference type="RefSeq" id="WP_163085471.1">
    <property type="nucleotide sequence ID" value="NZ_JAAAWN010000012.1"/>
</dbReference>
<evidence type="ECO:0000313" key="3">
    <source>
        <dbReference type="Proteomes" id="UP000470213"/>
    </source>
</evidence>